<dbReference type="PANTHER" id="PTHR30614:SF0">
    <property type="entry name" value="L-CYSTINE TRANSPORT SYSTEM PERMEASE PROTEIN TCYL"/>
    <property type="match status" value="1"/>
</dbReference>
<name>A0A1Y3XZW6_9ACTN</name>
<dbReference type="AlphaFoldDB" id="A0A1Y3XZW6"/>
<dbReference type="InterPro" id="IPR035906">
    <property type="entry name" value="MetI-like_sf"/>
</dbReference>
<dbReference type="Pfam" id="PF00528">
    <property type="entry name" value="BPD_transp_1"/>
    <property type="match status" value="1"/>
</dbReference>
<dbReference type="SUPFAM" id="SSF161098">
    <property type="entry name" value="MetI-like"/>
    <property type="match status" value="1"/>
</dbReference>
<comment type="similarity">
    <text evidence="8">Belongs to the binding-protein-dependent transport system permease family.</text>
</comment>
<organism evidence="10 11">
    <name type="scientific">[Collinsella] massiliensis</name>
    <dbReference type="NCBI Taxonomy" id="1232426"/>
    <lineage>
        <taxon>Bacteria</taxon>
        <taxon>Bacillati</taxon>
        <taxon>Actinomycetota</taxon>
        <taxon>Coriobacteriia</taxon>
        <taxon>Coriobacteriales</taxon>
        <taxon>Coriobacteriaceae</taxon>
        <taxon>Enorma</taxon>
    </lineage>
</organism>
<evidence type="ECO:0000313" key="11">
    <source>
        <dbReference type="Proteomes" id="UP000195781"/>
    </source>
</evidence>
<keyword evidence="6 8" id="KW-1133">Transmembrane helix</keyword>
<dbReference type="InterPro" id="IPR000515">
    <property type="entry name" value="MetI-like"/>
</dbReference>
<dbReference type="CDD" id="cd06261">
    <property type="entry name" value="TM_PBP2"/>
    <property type="match status" value="1"/>
</dbReference>
<feature type="domain" description="ABC transmembrane type-1" evidence="9">
    <location>
        <begin position="21"/>
        <end position="209"/>
    </location>
</feature>
<keyword evidence="3" id="KW-1003">Cell membrane</keyword>
<reference evidence="11" key="1">
    <citation type="submission" date="2017-04" db="EMBL/GenBank/DDBJ databases">
        <title>Function of individual gut microbiota members based on whole genome sequencing of pure cultures obtained from chicken caecum.</title>
        <authorList>
            <person name="Medvecky M."/>
            <person name="Cejkova D."/>
            <person name="Polansky O."/>
            <person name="Karasova D."/>
            <person name="Kubasova T."/>
            <person name="Cizek A."/>
            <person name="Rychlik I."/>
        </authorList>
    </citation>
    <scope>NUCLEOTIDE SEQUENCE [LARGE SCALE GENOMIC DNA]</scope>
    <source>
        <strain evidence="11">An5</strain>
    </source>
</reference>
<dbReference type="OrthoDB" id="3181282at2"/>
<keyword evidence="2 8" id="KW-0813">Transport</keyword>
<dbReference type="GO" id="GO:0043190">
    <property type="term" value="C:ATP-binding cassette (ABC) transporter complex"/>
    <property type="evidence" value="ECO:0007669"/>
    <property type="project" value="InterPro"/>
</dbReference>
<evidence type="ECO:0000256" key="8">
    <source>
        <dbReference type="RuleBase" id="RU363032"/>
    </source>
</evidence>
<gene>
    <name evidence="10" type="ORF">B5G02_07425</name>
</gene>
<evidence type="ECO:0000256" key="3">
    <source>
        <dbReference type="ARBA" id="ARBA00022475"/>
    </source>
</evidence>
<keyword evidence="4 8" id="KW-0812">Transmembrane</keyword>
<dbReference type="PANTHER" id="PTHR30614">
    <property type="entry name" value="MEMBRANE COMPONENT OF AMINO ACID ABC TRANSPORTER"/>
    <property type="match status" value="1"/>
</dbReference>
<evidence type="ECO:0000256" key="4">
    <source>
        <dbReference type="ARBA" id="ARBA00022692"/>
    </source>
</evidence>
<dbReference type="Proteomes" id="UP000195781">
    <property type="component" value="Unassembled WGS sequence"/>
</dbReference>
<feature type="transmembrane region" description="Helical" evidence="8">
    <location>
        <begin position="20"/>
        <end position="47"/>
    </location>
</feature>
<dbReference type="GO" id="GO:0022857">
    <property type="term" value="F:transmembrane transporter activity"/>
    <property type="evidence" value="ECO:0007669"/>
    <property type="project" value="InterPro"/>
</dbReference>
<evidence type="ECO:0000256" key="6">
    <source>
        <dbReference type="ARBA" id="ARBA00022989"/>
    </source>
</evidence>
<dbReference type="Gene3D" id="1.10.3720.10">
    <property type="entry name" value="MetI-like"/>
    <property type="match status" value="1"/>
</dbReference>
<keyword evidence="7 8" id="KW-0472">Membrane</keyword>
<feature type="transmembrane region" description="Helical" evidence="8">
    <location>
        <begin position="59"/>
        <end position="80"/>
    </location>
</feature>
<evidence type="ECO:0000313" key="10">
    <source>
        <dbReference type="EMBL" id="OUN87570.1"/>
    </source>
</evidence>
<dbReference type="RefSeq" id="WP_019239849.1">
    <property type="nucleotide sequence ID" value="NZ_CABKRW010000043.1"/>
</dbReference>
<dbReference type="GO" id="GO:0006865">
    <property type="term" value="P:amino acid transport"/>
    <property type="evidence" value="ECO:0007669"/>
    <property type="project" value="UniProtKB-KW"/>
</dbReference>
<comment type="subcellular location">
    <subcellularLocation>
        <location evidence="1 8">Cell membrane</location>
        <topology evidence="1 8">Multi-pass membrane protein</topology>
    </subcellularLocation>
</comment>
<protein>
    <submittedName>
        <fullName evidence="10">Cysteine ABC transporter permease</fullName>
    </submittedName>
</protein>
<keyword evidence="5" id="KW-0029">Amino-acid transport</keyword>
<evidence type="ECO:0000259" key="9">
    <source>
        <dbReference type="PROSITE" id="PS50928"/>
    </source>
</evidence>
<evidence type="ECO:0000256" key="2">
    <source>
        <dbReference type="ARBA" id="ARBA00022448"/>
    </source>
</evidence>
<sequence length="224" mass="24541">MDSGLVTLLVDSFPKILIPGLMVTLPLALVSFAFALVIAVATALVQYANVPVLKHVARLYIWIVRGTPLFVQLYLVYFGLPDLGIMLDSLPTAVIVLSVNTGAYAAETMRAALESVPAGQLEAGFCVGMSYLQVIRRIVLPQAFRTAFPPLSNELISLVKDTSLVASILVAEMFRAAQEIVSREWVTMPIYLEVAAIYLLFSTVLTWLQRMGERALARHGMERG</sequence>
<proteinExistence type="inferred from homology"/>
<evidence type="ECO:0000256" key="7">
    <source>
        <dbReference type="ARBA" id="ARBA00023136"/>
    </source>
</evidence>
<dbReference type="PROSITE" id="PS50928">
    <property type="entry name" value="ABC_TM1"/>
    <property type="match status" value="1"/>
</dbReference>
<dbReference type="InterPro" id="IPR010065">
    <property type="entry name" value="AA_ABC_transptr_permease_3TM"/>
</dbReference>
<dbReference type="NCBIfam" id="TIGR01726">
    <property type="entry name" value="HEQRo_perm_3TM"/>
    <property type="match status" value="1"/>
</dbReference>
<keyword evidence="11" id="KW-1185">Reference proteome</keyword>
<dbReference type="InterPro" id="IPR043429">
    <property type="entry name" value="ArtM/GltK/GlnP/TcyL/YhdX-like"/>
</dbReference>
<evidence type="ECO:0000256" key="1">
    <source>
        <dbReference type="ARBA" id="ARBA00004651"/>
    </source>
</evidence>
<comment type="caution">
    <text evidence="10">The sequence shown here is derived from an EMBL/GenBank/DDBJ whole genome shotgun (WGS) entry which is preliminary data.</text>
</comment>
<evidence type="ECO:0000256" key="5">
    <source>
        <dbReference type="ARBA" id="ARBA00022970"/>
    </source>
</evidence>
<dbReference type="EMBL" id="NFIE01000016">
    <property type="protein sequence ID" value="OUN87570.1"/>
    <property type="molecule type" value="Genomic_DNA"/>
</dbReference>
<feature type="transmembrane region" description="Helical" evidence="8">
    <location>
        <begin position="190"/>
        <end position="208"/>
    </location>
</feature>
<accession>A0A1Y3XZW6</accession>